<keyword evidence="8" id="KW-1185">Reference proteome</keyword>
<dbReference type="InterPro" id="IPR050416">
    <property type="entry name" value="FAD-linked_Oxidoreductase"/>
</dbReference>
<evidence type="ECO:0000313" key="7">
    <source>
        <dbReference type="EMBL" id="MBD7958781.1"/>
    </source>
</evidence>
<dbReference type="Gene3D" id="3.30.43.10">
    <property type="entry name" value="Uridine Diphospho-n-acetylenolpyruvylglucosamine Reductase, domain 2"/>
    <property type="match status" value="1"/>
</dbReference>
<dbReference type="Pfam" id="PF00296">
    <property type="entry name" value="Bac_luciferase"/>
    <property type="match status" value="1"/>
</dbReference>
<keyword evidence="4" id="KW-0274">FAD</keyword>
<dbReference type="EMBL" id="JACSQP010000013">
    <property type="protein sequence ID" value="MBD7958781.1"/>
    <property type="molecule type" value="Genomic_DNA"/>
</dbReference>
<dbReference type="PANTHER" id="PTHR42973:SF39">
    <property type="entry name" value="FAD-BINDING PCMH-TYPE DOMAIN-CONTAINING PROTEIN"/>
    <property type="match status" value="1"/>
</dbReference>
<keyword evidence="3" id="KW-0285">Flavoprotein</keyword>
<dbReference type="CDD" id="cd01097">
    <property type="entry name" value="Tetrahydromethanopterin_reductase"/>
    <property type="match status" value="1"/>
</dbReference>
<dbReference type="PROSITE" id="PS51387">
    <property type="entry name" value="FAD_PCMH"/>
    <property type="match status" value="1"/>
</dbReference>
<dbReference type="InterPro" id="IPR036661">
    <property type="entry name" value="Luciferase-like_sf"/>
</dbReference>
<organism evidence="7 8">
    <name type="scientific">Microbacterium pullorum</name>
    <dbReference type="NCBI Taxonomy" id="2762236"/>
    <lineage>
        <taxon>Bacteria</taxon>
        <taxon>Bacillati</taxon>
        <taxon>Actinomycetota</taxon>
        <taxon>Actinomycetes</taxon>
        <taxon>Micrococcales</taxon>
        <taxon>Microbacteriaceae</taxon>
        <taxon>Microbacterium</taxon>
    </lineage>
</organism>
<comment type="cofactor">
    <cofactor evidence="1">
        <name>FAD</name>
        <dbReference type="ChEBI" id="CHEBI:57692"/>
    </cofactor>
</comment>
<dbReference type="Proteomes" id="UP000648352">
    <property type="component" value="Unassembled WGS sequence"/>
</dbReference>
<evidence type="ECO:0000256" key="1">
    <source>
        <dbReference type="ARBA" id="ARBA00001974"/>
    </source>
</evidence>
<sequence>MDYGHDLLFGTFLTPAAANPPQVVQLTRLSEQLGYDLATFQDHPYQPRFLDTWTLMSYAAAATSTIAIAPNVTNLPLRPAPVLARAAASLDLLSGGRFRLGLGAGAFWDAIEAMGVPRLSPGESVEALSEAIDLIRELWAEGERGGVHGGEHYPVHGAKRGPAPAHDVPIWVGAYKPRMLRLTGRKADGWLPSLSYLQPGDLASGNARIDDAASGAGRAPAEIRRLLNISGGESAAQLIDFALADGMSAFIVGGDDPRLLQRFAVEIIPAVREAVDAERARTGLAAPGRSARAIAQRRDGIAYDDVPASLRDDAVEPGDFAYRTVRSTYMRGGAPGIVLRPRTIGEVADAVAFARRHPELPFGIRSGGHGISGRSTNDGGIVVDLGALSQIEVLDTETRRVRIGPGARWMQVADALAPHGWAISSGDYGGVGVGGLATAGGIGFLAREHGLTIDRMVAADVLLADGSVVHASAEENADLFWAVRGAGANVGIVVAFEFEASPVGDLGWVQLAFDASDLTSFVRGFGATMQASPRDVTLFAILAAGRGGQPPIAQVYGVVDNPDPDTIVARLQPFAQLAPLVGQSVQLSNYAGVMAAAADAAHDGQGEPRFRSGMLRDLDGAAEAIAALVASGTSPWFQIRSVGGAVADVPADATAYAHRDAGFSVTAIGRGTTFDQLWHAVATHFDGLYLSFDSRTDPALVAEAFPPPTLARLREVKRRYDPEAVFRDNFPVA</sequence>
<dbReference type="InterPro" id="IPR016166">
    <property type="entry name" value="FAD-bd_PCMH"/>
</dbReference>
<dbReference type="InterPro" id="IPR036318">
    <property type="entry name" value="FAD-bd_PCMH-like_sf"/>
</dbReference>
<dbReference type="InterPro" id="IPR016169">
    <property type="entry name" value="FAD-bd_PCMH_sub2"/>
</dbReference>
<dbReference type="InterPro" id="IPR006094">
    <property type="entry name" value="Oxid_FAD_bind_N"/>
</dbReference>
<evidence type="ECO:0000256" key="3">
    <source>
        <dbReference type="ARBA" id="ARBA00022630"/>
    </source>
</evidence>
<accession>A0ABR8S5N4</accession>
<evidence type="ECO:0000256" key="5">
    <source>
        <dbReference type="ARBA" id="ARBA00023002"/>
    </source>
</evidence>
<dbReference type="PANTHER" id="PTHR42973">
    <property type="entry name" value="BINDING OXIDOREDUCTASE, PUTATIVE (AFU_ORTHOLOGUE AFUA_1G17690)-RELATED"/>
    <property type="match status" value="1"/>
</dbReference>
<protein>
    <submittedName>
        <fullName evidence="7">LLM class flavin-dependent oxidoreductase</fullName>
    </submittedName>
</protein>
<evidence type="ECO:0000256" key="2">
    <source>
        <dbReference type="ARBA" id="ARBA00005466"/>
    </source>
</evidence>
<dbReference type="InterPro" id="IPR016167">
    <property type="entry name" value="FAD-bd_PCMH_sub1"/>
</dbReference>
<comment type="caution">
    <text evidence="7">The sequence shown here is derived from an EMBL/GenBank/DDBJ whole genome shotgun (WGS) entry which is preliminary data.</text>
</comment>
<dbReference type="InterPro" id="IPR011251">
    <property type="entry name" value="Luciferase-like_dom"/>
</dbReference>
<evidence type="ECO:0000313" key="8">
    <source>
        <dbReference type="Proteomes" id="UP000648352"/>
    </source>
</evidence>
<dbReference type="SUPFAM" id="SSF56176">
    <property type="entry name" value="FAD-binding/transporter-associated domain-like"/>
    <property type="match status" value="1"/>
</dbReference>
<proteinExistence type="inferred from homology"/>
<reference evidence="7 8" key="1">
    <citation type="submission" date="2020-08" db="EMBL/GenBank/DDBJ databases">
        <title>A Genomic Blueprint of the Chicken Gut Microbiome.</title>
        <authorList>
            <person name="Gilroy R."/>
            <person name="Ravi A."/>
            <person name="Getino M."/>
            <person name="Pursley I."/>
            <person name="Horton D.L."/>
            <person name="Alikhan N.-F."/>
            <person name="Baker D."/>
            <person name="Gharbi K."/>
            <person name="Hall N."/>
            <person name="Watson M."/>
            <person name="Adriaenssens E.M."/>
            <person name="Foster-Nyarko E."/>
            <person name="Jarju S."/>
            <person name="Secka A."/>
            <person name="Antonio M."/>
            <person name="Oren A."/>
            <person name="Chaudhuri R."/>
            <person name="La Ragione R.M."/>
            <person name="Hildebrand F."/>
            <person name="Pallen M.J."/>
        </authorList>
    </citation>
    <scope>NUCLEOTIDE SEQUENCE [LARGE SCALE GENOMIC DNA]</scope>
    <source>
        <strain evidence="7 8">Sa4CUA7</strain>
    </source>
</reference>
<gene>
    <name evidence="7" type="ORF">H9651_14150</name>
</gene>
<dbReference type="Gene3D" id="3.40.462.20">
    <property type="match status" value="1"/>
</dbReference>
<evidence type="ECO:0000256" key="4">
    <source>
        <dbReference type="ARBA" id="ARBA00022827"/>
    </source>
</evidence>
<dbReference type="Gene3D" id="3.30.465.10">
    <property type="match status" value="1"/>
</dbReference>
<dbReference type="SUPFAM" id="SSF51679">
    <property type="entry name" value="Bacterial luciferase-like"/>
    <property type="match status" value="1"/>
</dbReference>
<name>A0ABR8S5N4_9MICO</name>
<evidence type="ECO:0000259" key="6">
    <source>
        <dbReference type="PROSITE" id="PS51387"/>
    </source>
</evidence>
<dbReference type="RefSeq" id="WP_191719979.1">
    <property type="nucleotide sequence ID" value="NZ_JACSQP010000013.1"/>
</dbReference>
<feature type="domain" description="FAD-binding PCMH-type" evidence="6">
    <location>
        <begin position="330"/>
        <end position="503"/>
    </location>
</feature>
<keyword evidence="5" id="KW-0560">Oxidoreductase</keyword>
<comment type="similarity">
    <text evidence="2">Belongs to the oxygen-dependent FAD-linked oxidoreductase family.</text>
</comment>
<dbReference type="Pfam" id="PF01565">
    <property type="entry name" value="FAD_binding_4"/>
    <property type="match status" value="1"/>
</dbReference>
<dbReference type="Gene3D" id="3.20.20.30">
    <property type="entry name" value="Luciferase-like domain"/>
    <property type="match status" value="1"/>
</dbReference>